<dbReference type="InterPro" id="IPR015943">
    <property type="entry name" value="WD40/YVTN_repeat-like_dom_sf"/>
</dbReference>
<evidence type="ECO:0000313" key="2">
    <source>
        <dbReference type="Proteomes" id="UP000313359"/>
    </source>
</evidence>
<dbReference type="OrthoDB" id="548949at2759"/>
<evidence type="ECO:0000313" key="1">
    <source>
        <dbReference type="EMBL" id="RPD59658.1"/>
    </source>
</evidence>
<gene>
    <name evidence="1" type="ORF">L227DRAFT_611865</name>
</gene>
<dbReference type="Gene3D" id="2.130.10.10">
    <property type="entry name" value="YVTN repeat-like/Quinoprotein amine dehydrogenase"/>
    <property type="match status" value="1"/>
</dbReference>
<sequence>MSNSESDTEPSPWLRRLTEIEDRYDVYTEENRKDIDEEGTFLGILKDICQVIREAHEADIPDIEQLVNTADELLDQAVFFARELSRSSGSGWHLGSFAHAEEGQPAEDIMSDMWDPEIIAAVMAIYGADLTAECPSAGPWTDTTPPHALTSRLSRFRDGVAVSADDNTPNARALYQARCEVSARSISSPVAAQVSSGSSCLAVLAMMVRQELRYPVLHYYRLNEDAAPEYVEGVRIYSELSKTAFHLAMDENRKLMFIADEARIKSFCWDTDIRILAPEDSTGAAVHTMRCDRYEGAMEILPNGRLVRAGRGKAAIWNLDQLQTHHGRQRIGQGRFVEYGLWDEEITGPFENSPGNHPTTTVNFEDNELYPWAFHYHHGASTLLAAEDLDRAERHSCVSIDLEHGGRVAARYLGHAGTAFKFSSSMGDANAFATASMDGHARIYDVRSPLPTITIEAVKKGEACPDVVFTHPDGIPTLFTGCDDGHCVKLWDLRARAVVYDLSTGNNCVQALAWDAKRSTLYAATVRDFHDYLSTRPVYRKARVPQWAKRNPAVIDGAKRLWPRPACHREDYYGYAYDASGHSLFKYQFKETPDITVLPSYDRRRHRRSWD</sequence>
<accession>A0A5C2S8Q3</accession>
<protein>
    <recommendedName>
        <fullName evidence="3">WD40 repeat-like protein</fullName>
    </recommendedName>
</protein>
<dbReference type="InterPro" id="IPR036322">
    <property type="entry name" value="WD40_repeat_dom_sf"/>
</dbReference>
<dbReference type="EMBL" id="ML122269">
    <property type="protein sequence ID" value="RPD59658.1"/>
    <property type="molecule type" value="Genomic_DNA"/>
</dbReference>
<evidence type="ECO:0008006" key="3">
    <source>
        <dbReference type="Google" id="ProtNLM"/>
    </source>
</evidence>
<reference evidence="1" key="1">
    <citation type="journal article" date="2018" name="Genome Biol. Evol.">
        <title>Genomics and development of Lentinus tigrinus, a white-rot wood-decaying mushroom with dimorphic fruiting bodies.</title>
        <authorList>
            <person name="Wu B."/>
            <person name="Xu Z."/>
            <person name="Knudson A."/>
            <person name="Carlson A."/>
            <person name="Chen N."/>
            <person name="Kovaka S."/>
            <person name="LaButti K."/>
            <person name="Lipzen A."/>
            <person name="Pennachio C."/>
            <person name="Riley R."/>
            <person name="Schakwitz W."/>
            <person name="Umezawa K."/>
            <person name="Ohm R.A."/>
            <person name="Grigoriev I.V."/>
            <person name="Nagy L.G."/>
            <person name="Gibbons J."/>
            <person name="Hibbett D."/>
        </authorList>
    </citation>
    <scope>NUCLEOTIDE SEQUENCE [LARGE SCALE GENOMIC DNA]</scope>
    <source>
        <strain evidence="1">ALCF2SS1-6</strain>
    </source>
</reference>
<organism evidence="1 2">
    <name type="scientific">Lentinus tigrinus ALCF2SS1-6</name>
    <dbReference type="NCBI Taxonomy" id="1328759"/>
    <lineage>
        <taxon>Eukaryota</taxon>
        <taxon>Fungi</taxon>
        <taxon>Dikarya</taxon>
        <taxon>Basidiomycota</taxon>
        <taxon>Agaricomycotina</taxon>
        <taxon>Agaricomycetes</taxon>
        <taxon>Polyporales</taxon>
        <taxon>Polyporaceae</taxon>
        <taxon>Lentinus</taxon>
    </lineage>
</organism>
<name>A0A5C2S8Q3_9APHY</name>
<proteinExistence type="predicted"/>
<dbReference type="Proteomes" id="UP000313359">
    <property type="component" value="Unassembled WGS sequence"/>
</dbReference>
<dbReference type="AlphaFoldDB" id="A0A5C2S8Q3"/>
<dbReference type="SUPFAM" id="SSF50978">
    <property type="entry name" value="WD40 repeat-like"/>
    <property type="match status" value="1"/>
</dbReference>
<dbReference type="STRING" id="1328759.A0A5C2S8Q3"/>
<keyword evidence="2" id="KW-1185">Reference proteome</keyword>